<accession>A0ABQ3TFQ1</accession>
<sequence>MSRPRHVWSLLGVVLAVLLGCAAPAVAAVPASVSASVPDSGSATATAADPGSATAADSGSAPVRPRAAAFTDGGGPACAPTAPGHGGTPAVPTRTAGEQHAQVPPVRPVPEEAGPAGAGPVSTLVRDPGRPAPDPVELCVMRV</sequence>
<feature type="signal peptide" evidence="2">
    <location>
        <begin position="1"/>
        <end position="27"/>
    </location>
</feature>
<keyword evidence="4" id="KW-1185">Reference proteome</keyword>
<dbReference type="RefSeq" id="WP_202200862.1">
    <property type="nucleotide sequence ID" value="NZ_BAAATO010000043.1"/>
</dbReference>
<feature type="compositionally biased region" description="Low complexity" evidence="1">
    <location>
        <begin position="77"/>
        <end position="93"/>
    </location>
</feature>
<feature type="compositionally biased region" description="Low complexity" evidence="1">
    <location>
        <begin position="35"/>
        <end position="62"/>
    </location>
</feature>
<evidence type="ECO:0000256" key="2">
    <source>
        <dbReference type="SAM" id="SignalP"/>
    </source>
</evidence>
<comment type="caution">
    <text evidence="3">The sequence shown here is derived from an EMBL/GenBank/DDBJ whole genome shotgun (WGS) entry which is preliminary data.</text>
</comment>
<keyword evidence="2" id="KW-0732">Signal</keyword>
<dbReference type="PROSITE" id="PS51257">
    <property type="entry name" value="PROKAR_LIPOPROTEIN"/>
    <property type="match status" value="1"/>
</dbReference>
<evidence type="ECO:0000256" key="1">
    <source>
        <dbReference type="SAM" id="MobiDB-lite"/>
    </source>
</evidence>
<dbReference type="EMBL" id="BNED01000005">
    <property type="protein sequence ID" value="GHI79242.1"/>
    <property type="molecule type" value="Genomic_DNA"/>
</dbReference>
<protein>
    <submittedName>
        <fullName evidence="3">Uncharacterized protein</fullName>
    </submittedName>
</protein>
<feature type="chain" id="PRO_5047164417" evidence="2">
    <location>
        <begin position="28"/>
        <end position="143"/>
    </location>
</feature>
<proteinExistence type="predicted"/>
<feature type="region of interest" description="Disordered" evidence="1">
    <location>
        <begin position="35"/>
        <end position="132"/>
    </location>
</feature>
<reference evidence="4" key="1">
    <citation type="submission" date="2023-07" db="EMBL/GenBank/DDBJ databases">
        <title>Whole genome shotgun sequence of Streptomyces spororaveus NBRC 15456.</title>
        <authorList>
            <person name="Komaki H."/>
            <person name="Tamura T."/>
        </authorList>
    </citation>
    <scope>NUCLEOTIDE SEQUENCE [LARGE SCALE GENOMIC DNA]</scope>
    <source>
        <strain evidence="4">NBRC 15456</strain>
    </source>
</reference>
<evidence type="ECO:0000313" key="4">
    <source>
        <dbReference type="Proteomes" id="UP000608522"/>
    </source>
</evidence>
<dbReference type="Proteomes" id="UP000608522">
    <property type="component" value="Unassembled WGS sequence"/>
</dbReference>
<name>A0ABQ3TFQ1_9ACTN</name>
<gene>
    <name evidence="3" type="ORF">Sspor_48030</name>
</gene>
<evidence type="ECO:0000313" key="3">
    <source>
        <dbReference type="EMBL" id="GHI79242.1"/>
    </source>
</evidence>
<organism evidence="3 4">
    <name type="scientific">Streptomyces spororaveus</name>
    <dbReference type="NCBI Taxonomy" id="284039"/>
    <lineage>
        <taxon>Bacteria</taxon>
        <taxon>Bacillati</taxon>
        <taxon>Actinomycetota</taxon>
        <taxon>Actinomycetes</taxon>
        <taxon>Kitasatosporales</taxon>
        <taxon>Streptomycetaceae</taxon>
        <taxon>Streptomyces</taxon>
    </lineage>
</organism>